<organism evidence="4 5">
    <name type="scientific">Coilia grayii</name>
    <name type="common">Gray's grenadier anchovy</name>
    <dbReference type="NCBI Taxonomy" id="363190"/>
    <lineage>
        <taxon>Eukaryota</taxon>
        <taxon>Metazoa</taxon>
        <taxon>Chordata</taxon>
        <taxon>Craniata</taxon>
        <taxon>Vertebrata</taxon>
        <taxon>Euteleostomi</taxon>
        <taxon>Actinopterygii</taxon>
        <taxon>Neopterygii</taxon>
        <taxon>Teleostei</taxon>
        <taxon>Clupei</taxon>
        <taxon>Clupeiformes</taxon>
        <taxon>Clupeoidei</taxon>
        <taxon>Engraulidae</taxon>
        <taxon>Coilinae</taxon>
        <taxon>Coilia</taxon>
    </lineage>
</organism>
<dbReference type="PANTHER" id="PTHR12015:SF108">
    <property type="entry name" value="C-C MOTIF CHEMOKINE 20"/>
    <property type="match status" value="1"/>
</dbReference>
<comment type="caution">
    <text evidence="4">The sequence shown here is derived from an EMBL/GenBank/DDBJ whole genome shotgun (WGS) entry which is preliminary data.</text>
</comment>
<dbReference type="SUPFAM" id="SSF54117">
    <property type="entry name" value="Interleukin 8-like chemokines"/>
    <property type="match status" value="1"/>
</dbReference>
<evidence type="ECO:0000256" key="1">
    <source>
        <dbReference type="ARBA" id="ARBA00022514"/>
    </source>
</evidence>
<evidence type="ECO:0000313" key="5">
    <source>
        <dbReference type="Proteomes" id="UP001591681"/>
    </source>
</evidence>
<keyword evidence="1" id="KW-0202">Cytokine</keyword>
<evidence type="ECO:0000313" key="4">
    <source>
        <dbReference type="EMBL" id="KAL2096935.1"/>
    </source>
</evidence>
<evidence type="ECO:0000259" key="3">
    <source>
        <dbReference type="SMART" id="SM00199"/>
    </source>
</evidence>
<keyword evidence="5" id="KW-1185">Reference proteome</keyword>
<sequence>MSPQNLVTTILLCCFVSMTSAKPSPYGPRRKRCCVMFCSRPIEYKTITGVMISDNRVCRLKAVIFITNGGDICANPEQEWVKMTLAQLSSKKPALSKALEKHNLLPTLLDAIIAGPTRSNSTNTTLMDTEDQ</sequence>
<gene>
    <name evidence="4" type="ORF">ACEWY4_006142</name>
</gene>
<feature type="domain" description="Chemokine interleukin-8-like" evidence="3">
    <location>
        <begin position="30"/>
        <end position="88"/>
    </location>
</feature>
<proteinExistence type="predicted"/>
<accession>A0ABD1KCW8</accession>
<dbReference type="PANTHER" id="PTHR12015">
    <property type="entry name" value="SMALL INDUCIBLE CYTOKINE A"/>
    <property type="match status" value="1"/>
</dbReference>
<feature type="chain" id="PRO_5044886373" description="Chemokine interleukin-8-like domain-containing protein" evidence="2">
    <location>
        <begin position="22"/>
        <end position="132"/>
    </location>
</feature>
<dbReference type="Pfam" id="PF00048">
    <property type="entry name" value="IL8"/>
    <property type="match status" value="1"/>
</dbReference>
<dbReference type="GO" id="GO:0005615">
    <property type="term" value="C:extracellular space"/>
    <property type="evidence" value="ECO:0007669"/>
    <property type="project" value="UniProtKB-KW"/>
</dbReference>
<feature type="signal peptide" evidence="2">
    <location>
        <begin position="1"/>
        <end position="21"/>
    </location>
</feature>
<dbReference type="InterPro" id="IPR036048">
    <property type="entry name" value="Interleukin_8-like_sf"/>
</dbReference>
<dbReference type="AlphaFoldDB" id="A0ABD1KCW8"/>
<reference evidence="4 5" key="1">
    <citation type="submission" date="2024-09" db="EMBL/GenBank/DDBJ databases">
        <title>A chromosome-level genome assembly of Gray's grenadier anchovy, Coilia grayii.</title>
        <authorList>
            <person name="Fu Z."/>
        </authorList>
    </citation>
    <scope>NUCLEOTIDE SEQUENCE [LARGE SCALE GENOMIC DNA]</scope>
    <source>
        <strain evidence="4">G4</strain>
        <tissue evidence="4">Muscle</tissue>
    </source>
</reference>
<dbReference type="GO" id="GO:0005125">
    <property type="term" value="F:cytokine activity"/>
    <property type="evidence" value="ECO:0007669"/>
    <property type="project" value="UniProtKB-KW"/>
</dbReference>
<dbReference type="Gene3D" id="2.40.50.40">
    <property type="match status" value="1"/>
</dbReference>
<protein>
    <recommendedName>
        <fullName evidence="3">Chemokine interleukin-8-like domain-containing protein</fullName>
    </recommendedName>
</protein>
<dbReference type="EMBL" id="JBHFQA010000006">
    <property type="protein sequence ID" value="KAL2096935.1"/>
    <property type="molecule type" value="Genomic_DNA"/>
</dbReference>
<dbReference type="Proteomes" id="UP001591681">
    <property type="component" value="Unassembled WGS sequence"/>
</dbReference>
<name>A0ABD1KCW8_9TELE</name>
<dbReference type="InterPro" id="IPR039809">
    <property type="entry name" value="Chemokine_b/g/d"/>
</dbReference>
<dbReference type="SMART" id="SM00199">
    <property type="entry name" value="SCY"/>
    <property type="match status" value="1"/>
</dbReference>
<dbReference type="InterPro" id="IPR001811">
    <property type="entry name" value="Chemokine_IL8-like_dom"/>
</dbReference>
<evidence type="ECO:0000256" key="2">
    <source>
        <dbReference type="SAM" id="SignalP"/>
    </source>
</evidence>
<keyword evidence="2" id="KW-0732">Signal</keyword>